<sequence>MKQLDLDVLEMVVAIADTGSFVRAAEAVHRSSSALSMQIRTLEEALGKPLFVRSTRKLSITHEGRTIVDYGRRMLAMREEAWASVVRPEVRGRVTIGVPDDYVSTLLPSVLRKFAIAHPRVEIRVIGLPSSALVPLIKDNTVDLACMTRTRGVSAEFIRHEPVVWAALPDNRPIWEERPLPIAVFGHASAARARAVGALNQAGIRYRMSYESPSLLGVISMVEAGLAIAPLARCSVPAQLMQLGEAEGLPPLEDVEVVLARSAKSARPPCDFLAEQMLSDLR</sequence>
<dbReference type="GO" id="GO:0003677">
    <property type="term" value="F:DNA binding"/>
    <property type="evidence" value="ECO:0007669"/>
    <property type="project" value="UniProtKB-KW"/>
</dbReference>
<accession>A0A2A7SFP8</accession>
<dbReference type="GO" id="GO:0003700">
    <property type="term" value="F:DNA-binding transcription factor activity"/>
    <property type="evidence" value="ECO:0007669"/>
    <property type="project" value="InterPro"/>
</dbReference>
<name>A0A2A7SFP8_BURGA</name>
<dbReference type="Pfam" id="PF03466">
    <property type="entry name" value="LysR_substrate"/>
    <property type="match status" value="1"/>
</dbReference>
<evidence type="ECO:0000313" key="7">
    <source>
        <dbReference type="Proteomes" id="UP000220629"/>
    </source>
</evidence>
<comment type="similarity">
    <text evidence="1">Belongs to the LysR transcriptional regulatory family.</text>
</comment>
<evidence type="ECO:0000259" key="5">
    <source>
        <dbReference type="PROSITE" id="PS50931"/>
    </source>
</evidence>
<dbReference type="PROSITE" id="PS50931">
    <property type="entry name" value="HTH_LYSR"/>
    <property type="match status" value="1"/>
</dbReference>
<dbReference type="InterPro" id="IPR000847">
    <property type="entry name" value="LysR_HTH_N"/>
</dbReference>
<dbReference type="SUPFAM" id="SSF46785">
    <property type="entry name" value="Winged helix' DNA-binding domain"/>
    <property type="match status" value="1"/>
</dbReference>
<dbReference type="PANTHER" id="PTHR30579:SF7">
    <property type="entry name" value="HTH-TYPE TRANSCRIPTIONAL REGULATOR LRHA-RELATED"/>
    <property type="match status" value="1"/>
</dbReference>
<proteinExistence type="inferred from homology"/>
<dbReference type="Pfam" id="PF00126">
    <property type="entry name" value="HTH_1"/>
    <property type="match status" value="1"/>
</dbReference>
<evidence type="ECO:0000256" key="3">
    <source>
        <dbReference type="ARBA" id="ARBA00023125"/>
    </source>
</evidence>
<reference evidence="7" key="1">
    <citation type="submission" date="2017-09" db="EMBL/GenBank/DDBJ databases">
        <title>FDA dAtabase for Regulatory Grade micrObial Sequences (FDA-ARGOS): Supporting development and validation of Infectious Disease Dx tests.</title>
        <authorList>
            <person name="Minogue T."/>
            <person name="Wolcott M."/>
            <person name="Wasieloski L."/>
            <person name="Aguilar W."/>
            <person name="Moore D."/>
            <person name="Tallon L."/>
            <person name="Sadzewicz L."/>
            <person name="Ott S."/>
            <person name="Zhao X."/>
            <person name="Nagaraj S."/>
            <person name="Vavikolanu K."/>
            <person name="Aluvathingal J."/>
            <person name="Nadendla S."/>
            <person name="Sichtig H."/>
        </authorList>
    </citation>
    <scope>NUCLEOTIDE SEQUENCE [LARGE SCALE GENOMIC DNA]</scope>
    <source>
        <strain evidence="7">FDAARGOS_390</strain>
    </source>
</reference>
<comment type="caution">
    <text evidence="6">The sequence shown here is derived from an EMBL/GenBank/DDBJ whole genome shotgun (WGS) entry which is preliminary data.</text>
</comment>
<dbReference type="Gene3D" id="1.10.10.10">
    <property type="entry name" value="Winged helix-like DNA-binding domain superfamily/Winged helix DNA-binding domain"/>
    <property type="match status" value="1"/>
</dbReference>
<dbReference type="EMBL" id="PDDY01000001">
    <property type="protein sequence ID" value="PEH42366.1"/>
    <property type="molecule type" value="Genomic_DNA"/>
</dbReference>
<dbReference type="AlphaFoldDB" id="A0A2A7SFP8"/>
<dbReference type="RefSeq" id="WP_098152168.1">
    <property type="nucleotide sequence ID" value="NZ_CADEQH010000001.1"/>
</dbReference>
<protein>
    <submittedName>
        <fullName evidence="6">LysR family transcriptional regulator</fullName>
    </submittedName>
</protein>
<dbReference type="Proteomes" id="UP000220629">
    <property type="component" value="Unassembled WGS sequence"/>
</dbReference>
<dbReference type="PANTHER" id="PTHR30579">
    <property type="entry name" value="TRANSCRIPTIONAL REGULATOR"/>
    <property type="match status" value="1"/>
</dbReference>
<keyword evidence="4" id="KW-0804">Transcription</keyword>
<feature type="domain" description="HTH lysR-type" evidence="5">
    <location>
        <begin position="4"/>
        <end position="61"/>
    </location>
</feature>
<gene>
    <name evidence="6" type="ORF">CRM94_09510</name>
</gene>
<dbReference type="FunFam" id="1.10.10.10:FF:000001">
    <property type="entry name" value="LysR family transcriptional regulator"/>
    <property type="match status" value="1"/>
</dbReference>
<dbReference type="InterPro" id="IPR036388">
    <property type="entry name" value="WH-like_DNA-bd_sf"/>
</dbReference>
<evidence type="ECO:0000256" key="1">
    <source>
        <dbReference type="ARBA" id="ARBA00009437"/>
    </source>
</evidence>
<dbReference type="SUPFAM" id="SSF53850">
    <property type="entry name" value="Periplasmic binding protein-like II"/>
    <property type="match status" value="1"/>
</dbReference>
<keyword evidence="2" id="KW-0805">Transcription regulation</keyword>
<dbReference type="Gene3D" id="3.40.190.10">
    <property type="entry name" value="Periplasmic binding protein-like II"/>
    <property type="match status" value="2"/>
</dbReference>
<dbReference type="InterPro" id="IPR005119">
    <property type="entry name" value="LysR_subst-bd"/>
</dbReference>
<dbReference type="InterPro" id="IPR036390">
    <property type="entry name" value="WH_DNA-bd_sf"/>
</dbReference>
<dbReference type="InterPro" id="IPR050176">
    <property type="entry name" value="LTTR"/>
</dbReference>
<dbReference type="PRINTS" id="PR00039">
    <property type="entry name" value="HTHLYSR"/>
</dbReference>
<evidence type="ECO:0000256" key="2">
    <source>
        <dbReference type="ARBA" id="ARBA00023015"/>
    </source>
</evidence>
<evidence type="ECO:0000256" key="4">
    <source>
        <dbReference type="ARBA" id="ARBA00023163"/>
    </source>
</evidence>
<organism evidence="6 7">
    <name type="scientific">Burkholderia gladioli</name>
    <name type="common">Pseudomonas marginata</name>
    <name type="synonym">Phytomonas marginata</name>
    <dbReference type="NCBI Taxonomy" id="28095"/>
    <lineage>
        <taxon>Bacteria</taxon>
        <taxon>Pseudomonadati</taxon>
        <taxon>Pseudomonadota</taxon>
        <taxon>Betaproteobacteria</taxon>
        <taxon>Burkholderiales</taxon>
        <taxon>Burkholderiaceae</taxon>
        <taxon>Burkholderia</taxon>
    </lineage>
</organism>
<evidence type="ECO:0000313" key="6">
    <source>
        <dbReference type="EMBL" id="PEH42366.1"/>
    </source>
</evidence>
<keyword evidence="3" id="KW-0238">DNA-binding</keyword>